<dbReference type="InterPro" id="IPR023974">
    <property type="entry name" value="HxsD"/>
</dbReference>
<dbReference type="AlphaFoldDB" id="A0A9D1WE90"/>
<protein>
    <submittedName>
        <fullName evidence="1">His-Xaa-Ser system protein HxsD</fullName>
    </submittedName>
</protein>
<accession>A0A9D1WE90</accession>
<sequence>MTNQPYSANHLSSIATILDSEAAQQAAQKPFSSANITTLGESSTTPLPSIDSTNDPAVASVQSMDFLVDLHLYSQEALNAVLYTYSGKFFVEQQRTPDGKSVQVKLLLKDFSVSLNASEQRQLRGEFYQNLIDQQVRIDLEQRFGHIRDLLVAEAFKPVNP</sequence>
<reference evidence="1" key="1">
    <citation type="journal article" date="2021" name="PeerJ">
        <title>Extensive microbial diversity within the chicken gut microbiome revealed by metagenomics and culture.</title>
        <authorList>
            <person name="Gilroy R."/>
            <person name="Ravi A."/>
            <person name="Getino M."/>
            <person name="Pursley I."/>
            <person name="Horton D.L."/>
            <person name="Alikhan N.F."/>
            <person name="Baker D."/>
            <person name="Gharbi K."/>
            <person name="Hall N."/>
            <person name="Watson M."/>
            <person name="Adriaenssens E.M."/>
            <person name="Foster-Nyarko E."/>
            <person name="Jarju S."/>
            <person name="Secka A."/>
            <person name="Antonio M."/>
            <person name="Oren A."/>
            <person name="Chaudhuri R.R."/>
            <person name="La Ragione R."/>
            <person name="Hildebrand F."/>
            <person name="Pallen M.J."/>
        </authorList>
    </citation>
    <scope>NUCLEOTIDE SEQUENCE</scope>
    <source>
        <strain evidence="1">USASDec5-558</strain>
    </source>
</reference>
<dbReference type="NCBIfam" id="TIGR03976">
    <property type="entry name" value="chp_LLNDYxLRE"/>
    <property type="match status" value="1"/>
</dbReference>
<proteinExistence type="predicted"/>
<gene>
    <name evidence="1" type="primary">hxsD</name>
    <name evidence="1" type="ORF">H9850_08905</name>
</gene>
<organism evidence="1 2">
    <name type="scientific">Candidatus Anaerobiospirillum pullistercoris</name>
    <dbReference type="NCBI Taxonomy" id="2838452"/>
    <lineage>
        <taxon>Bacteria</taxon>
        <taxon>Pseudomonadati</taxon>
        <taxon>Pseudomonadota</taxon>
        <taxon>Gammaproteobacteria</taxon>
        <taxon>Aeromonadales</taxon>
        <taxon>Succinivibrionaceae</taxon>
        <taxon>Anaerobiospirillum</taxon>
    </lineage>
</organism>
<name>A0A9D1WE90_9GAMM</name>
<reference evidence="1" key="2">
    <citation type="submission" date="2021-04" db="EMBL/GenBank/DDBJ databases">
        <authorList>
            <person name="Gilroy R."/>
        </authorList>
    </citation>
    <scope>NUCLEOTIDE SEQUENCE</scope>
    <source>
        <strain evidence="1">USASDec5-558</strain>
    </source>
</reference>
<dbReference type="EMBL" id="DXEV01000174">
    <property type="protein sequence ID" value="HIX57571.1"/>
    <property type="molecule type" value="Genomic_DNA"/>
</dbReference>
<evidence type="ECO:0000313" key="1">
    <source>
        <dbReference type="EMBL" id="HIX57571.1"/>
    </source>
</evidence>
<evidence type="ECO:0000313" key="2">
    <source>
        <dbReference type="Proteomes" id="UP000886829"/>
    </source>
</evidence>
<comment type="caution">
    <text evidence="1">The sequence shown here is derived from an EMBL/GenBank/DDBJ whole genome shotgun (WGS) entry which is preliminary data.</text>
</comment>
<dbReference type="Proteomes" id="UP000886829">
    <property type="component" value="Unassembled WGS sequence"/>
</dbReference>